<feature type="region of interest" description="Disordered" evidence="2">
    <location>
        <begin position="295"/>
        <end position="315"/>
    </location>
</feature>
<dbReference type="GO" id="GO:0032259">
    <property type="term" value="P:methylation"/>
    <property type="evidence" value="ECO:0007669"/>
    <property type="project" value="UniProtKB-KW"/>
</dbReference>
<dbReference type="Proteomes" id="UP000078437">
    <property type="component" value="Chromosome"/>
</dbReference>
<dbReference type="EMBL" id="CP013979">
    <property type="protein sequence ID" value="ANJ26369.1"/>
    <property type="molecule type" value="Genomic_DNA"/>
</dbReference>
<dbReference type="InterPro" id="IPR027266">
    <property type="entry name" value="TrmE/GcvT-like"/>
</dbReference>
<reference evidence="3 4" key="1">
    <citation type="journal article" date="2016" name="Int. J. Syst. Evol. Microbiol.">
        <title>Agromyces aureus sp. nov., isolated from the rhizosphere of Salix caprea L. grown in a heavy-metal-contaminated soil.</title>
        <authorList>
            <person name="Corretto E."/>
            <person name="Antonielli L."/>
            <person name="Sessitsch A."/>
            <person name="Compant S."/>
            <person name="Gorfer M."/>
            <person name="Kuffner M."/>
            <person name="Brader G."/>
        </authorList>
    </citation>
    <scope>NUCLEOTIDE SEQUENCE [LARGE SCALE GENOMIC DNA]</scope>
    <source>
        <strain evidence="3 4">AR33</strain>
    </source>
</reference>
<dbReference type="AlphaFoldDB" id="A0A191WDX2"/>
<accession>A0A191WDX2</accession>
<dbReference type="PANTHER" id="PTHR22602">
    <property type="entry name" value="TRANSFERASE CAF17, MITOCHONDRIAL-RELATED"/>
    <property type="match status" value="1"/>
</dbReference>
<proteinExistence type="predicted"/>
<dbReference type="InterPro" id="IPR017703">
    <property type="entry name" value="YgfZ/GCV_T_CS"/>
</dbReference>
<evidence type="ECO:0000256" key="1">
    <source>
        <dbReference type="ARBA" id="ARBA00022946"/>
    </source>
</evidence>
<dbReference type="GO" id="GO:0016226">
    <property type="term" value="P:iron-sulfur cluster assembly"/>
    <property type="evidence" value="ECO:0007669"/>
    <property type="project" value="TreeGrafter"/>
</dbReference>
<keyword evidence="4" id="KW-1185">Reference proteome</keyword>
<name>A0A191WDX2_9MICO</name>
<keyword evidence="3" id="KW-0489">Methyltransferase</keyword>
<dbReference type="SUPFAM" id="SSF101790">
    <property type="entry name" value="Aminomethyltransferase beta-barrel domain"/>
    <property type="match status" value="1"/>
</dbReference>
<dbReference type="PIRSF" id="PIRSF006487">
    <property type="entry name" value="GcvT"/>
    <property type="match status" value="1"/>
</dbReference>
<keyword evidence="3" id="KW-0808">Transferase</keyword>
<evidence type="ECO:0000256" key="2">
    <source>
        <dbReference type="SAM" id="MobiDB-lite"/>
    </source>
</evidence>
<gene>
    <name evidence="3" type="ORF">ATC03_06190</name>
</gene>
<dbReference type="OrthoDB" id="9796287at2"/>
<protein>
    <submittedName>
        <fullName evidence="3">Aminomethyltransferase</fullName>
    </submittedName>
</protein>
<dbReference type="RefSeq" id="WP_067874442.1">
    <property type="nucleotide sequence ID" value="NZ_CP013979.1"/>
</dbReference>
<dbReference type="Gene3D" id="3.30.1360.120">
    <property type="entry name" value="Probable tRNA modification gtpase trme, domain 1"/>
    <property type="match status" value="1"/>
</dbReference>
<dbReference type="PANTHER" id="PTHR22602:SF0">
    <property type="entry name" value="TRANSFERASE CAF17, MITOCHONDRIAL-RELATED"/>
    <property type="match status" value="1"/>
</dbReference>
<dbReference type="STRING" id="453304.ATC03_06190"/>
<keyword evidence="1" id="KW-0809">Transit peptide</keyword>
<feature type="region of interest" description="Disordered" evidence="2">
    <location>
        <begin position="1"/>
        <end position="31"/>
    </location>
</feature>
<sequence>MTASPFLSLPGAVPADDVDESTAGPGHYGNPIVEQRHLERGTAIVDLSDRGVITVAGPDRLSWLHSMASQSFQGLRPGEGIEALFLDASGRIEHVVHAVDDGETTWLIVEGADAAPLARFLDRMRFMLRVEVADRSDEFAVLGAMSASALDAAVPAASPSGLPLDWNDPWSTRAPGTHRYARDAGHPASDWHFIERIVARDALADAVAAVRAGRVEVAGSLAAEALRIAAWRPRLATEVDEKSLPHELDWLQSAVDLGKGCYKGQETVAKVLNLGRPPRRLVLLHLDGSDTVLPAPGDEVIGEKVRPEPLPGEAPERRVVGHITSSTMHHELGPVALAVIKRQVPADLPLIVESHGTDVAAAQVEIVPADATSAIDVPRLPRLGARP</sequence>
<dbReference type="SUPFAM" id="SSF103025">
    <property type="entry name" value="Folate-binding domain"/>
    <property type="match status" value="1"/>
</dbReference>
<dbReference type="KEGG" id="agy:ATC03_06190"/>
<organism evidence="3 4">
    <name type="scientific">Agromyces aureus</name>
    <dbReference type="NCBI Taxonomy" id="453304"/>
    <lineage>
        <taxon>Bacteria</taxon>
        <taxon>Bacillati</taxon>
        <taxon>Actinomycetota</taxon>
        <taxon>Actinomycetes</taxon>
        <taxon>Micrococcales</taxon>
        <taxon>Microbacteriaceae</taxon>
        <taxon>Agromyces</taxon>
    </lineage>
</organism>
<dbReference type="NCBIfam" id="TIGR03317">
    <property type="entry name" value="ygfZ_signature"/>
    <property type="match status" value="1"/>
</dbReference>
<dbReference type="InterPro" id="IPR045179">
    <property type="entry name" value="YgfZ/GcvT"/>
</dbReference>
<evidence type="ECO:0000313" key="3">
    <source>
        <dbReference type="EMBL" id="ANJ26369.1"/>
    </source>
</evidence>
<dbReference type="InterPro" id="IPR029043">
    <property type="entry name" value="GcvT/YgfZ_C"/>
</dbReference>
<dbReference type="GO" id="GO:0008168">
    <property type="term" value="F:methyltransferase activity"/>
    <property type="evidence" value="ECO:0007669"/>
    <property type="project" value="UniProtKB-KW"/>
</dbReference>
<evidence type="ECO:0000313" key="4">
    <source>
        <dbReference type="Proteomes" id="UP000078437"/>
    </source>
</evidence>
<reference evidence="4" key="2">
    <citation type="submission" date="2016-01" db="EMBL/GenBank/DDBJ databases">
        <title>Complete genome sequence of Agromyces aureus AR33T and comparison with related organisms.</title>
        <authorList>
            <person name="Corretto E."/>
            <person name="Antonielli L."/>
            <person name="Sessitsch A."/>
            <person name="Brader G."/>
        </authorList>
    </citation>
    <scope>NUCLEOTIDE SEQUENCE [LARGE SCALE GENOMIC DNA]</scope>
    <source>
        <strain evidence="4">AR33</strain>
    </source>
</reference>